<reference evidence="3 4" key="1">
    <citation type="submission" date="2018-06" db="EMBL/GenBank/DDBJ databases">
        <title>Genome Sequence of the Brown Rot Fungal Pathogen Monilinia fructigena.</title>
        <authorList>
            <person name="Landi L."/>
            <person name="De Miccolis Angelini R.M."/>
            <person name="Pollastro S."/>
            <person name="Abate D."/>
            <person name="Faretra F."/>
            <person name="Romanazzi G."/>
        </authorList>
    </citation>
    <scope>NUCLEOTIDE SEQUENCE [LARGE SCALE GENOMIC DNA]</scope>
    <source>
        <strain evidence="3 4">Mfrg269</strain>
    </source>
</reference>
<accession>A0A395IDR6</accession>
<dbReference type="Pfam" id="PF22766">
    <property type="entry name" value="ZW10_C2"/>
    <property type="match status" value="1"/>
</dbReference>
<dbReference type="Gene3D" id="1.10.357.150">
    <property type="match status" value="1"/>
</dbReference>
<comment type="caution">
    <text evidence="3">The sequence shown here is derived from an EMBL/GenBank/DDBJ whole genome shotgun (WGS) entry which is preliminary data.</text>
</comment>
<organism evidence="3 4">
    <name type="scientific">Monilinia fructigena</name>
    <dbReference type="NCBI Taxonomy" id="38457"/>
    <lineage>
        <taxon>Eukaryota</taxon>
        <taxon>Fungi</taxon>
        <taxon>Dikarya</taxon>
        <taxon>Ascomycota</taxon>
        <taxon>Pezizomycotina</taxon>
        <taxon>Leotiomycetes</taxon>
        <taxon>Helotiales</taxon>
        <taxon>Sclerotiniaceae</taxon>
        <taxon>Monilinia</taxon>
    </lineage>
</organism>
<name>A0A395IDR6_9HELO</name>
<dbReference type="GO" id="GO:0006888">
    <property type="term" value="P:endoplasmic reticulum to Golgi vesicle-mediated transport"/>
    <property type="evidence" value="ECO:0007669"/>
    <property type="project" value="TreeGrafter"/>
</dbReference>
<gene>
    <name evidence="3" type="ORF">DID88_006423</name>
</gene>
<dbReference type="OrthoDB" id="534815at2759"/>
<proteinExistence type="predicted"/>
<keyword evidence="1" id="KW-0175">Coiled coil</keyword>
<dbReference type="PANTHER" id="PTHR12205:SF0">
    <property type="entry name" value="CENTROMERE_KINETOCHORE PROTEIN ZW10 HOMOLOG"/>
    <property type="match status" value="1"/>
</dbReference>
<dbReference type="EMBL" id="QKRW01000088">
    <property type="protein sequence ID" value="RAL58311.1"/>
    <property type="molecule type" value="Genomic_DNA"/>
</dbReference>
<evidence type="ECO:0000259" key="2">
    <source>
        <dbReference type="Pfam" id="PF22766"/>
    </source>
</evidence>
<feature type="coiled-coil region" evidence="1">
    <location>
        <begin position="42"/>
        <end position="94"/>
    </location>
</feature>
<sequence length="560" mass="62931">MASTLAVDQLGKTLLDFASNGDFPDETVSASVVENEALPSALKALSQAKGSLEAEVRQISRESACDVDQWIQHAKALQDDIDKSRKLANEIVQQAEADVARVTDVQNHENHVELLVKEIEFNAQLMEYLQHIKIANDLLDRAAEEADRHEIHKALQSLDVAGNKMSEIPADRTVRAMRLLDARYYGLKNSINEQLSAIRKSLICVHPGEGSITIHKELNALDSIRNALALGIGQILEAKRVEMRMVTRDDGMHVASSGETVKDDWGWGDEDEEEETQPVIRHRASFDEEHGARLMEPDHQSIPVSPAAGGLSNIPTLILAMFRAVSPCYYADNPKGNMFSYNDAMWLVDRLKTFSTEWHSRKDLTPRALNLVKVDSEIGPLESFGKRAYKNEMDTQRTILHDLLGGMLKMQFNLSSATLINNPPLGRKYFHIPLGHQPSVHWSTVATKIISDVFELTDLGVDEAERIASLIQQVNNLDSLFKTNEIGTYADNWLKMQFLSEVLQSNLKDIRFLWFESHLSLYFSKDEVRDLIELSFENNPNSRSLIKDIKEKPLPDVGGI</sequence>
<dbReference type="GO" id="GO:0005737">
    <property type="term" value="C:cytoplasm"/>
    <property type="evidence" value="ECO:0007669"/>
    <property type="project" value="GOC"/>
</dbReference>
<feature type="domain" description="ZW10 C-terminal helical" evidence="2">
    <location>
        <begin position="443"/>
        <end position="546"/>
    </location>
</feature>
<evidence type="ECO:0000256" key="1">
    <source>
        <dbReference type="SAM" id="Coils"/>
    </source>
</evidence>
<evidence type="ECO:0000313" key="3">
    <source>
        <dbReference type="EMBL" id="RAL58311.1"/>
    </source>
</evidence>
<dbReference type="Proteomes" id="UP000249056">
    <property type="component" value="Unassembled WGS sequence"/>
</dbReference>
<dbReference type="InterPro" id="IPR055148">
    <property type="entry name" value="ZW10_C_2"/>
</dbReference>
<evidence type="ECO:0000313" key="4">
    <source>
        <dbReference type="Proteomes" id="UP000249056"/>
    </source>
</evidence>
<dbReference type="GO" id="GO:1990423">
    <property type="term" value="C:RZZ complex"/>
    <property type="evidence" value="ECO:0007669"/>
    <property type="project" value="TreeGrafter"/>
</dbReference>
<keyword evidence="4" id="KW-1185">Reference proteome</keyword>
<protein>
    <recommendedName>
        <fullName evidence="2">ZW10 C-terminal helical domain-containing protein</fullName>
    </recommendedName>
</protein>
<dbReference type="AlphaFoldDB" id="A0A395IDR6"/>
<dbReference type="PANTHER" id="PTHR12205">
    <property type="entry name" value="CENTROMERE/KINETOCHORE PROTEIN ZW10"/>
    <property type="match status" value="1"/>
</dbReference>
<dbReference type="GO" id="GO:0007094">
    <property type="term" value="P:mitotic spindle assembly checkpoint signaling"/>
    <property type="evidence" value="ECO:0007669"/>
    <property type="project" value="TreeGrafter"/>
</dbReference>
<dbReference type="InterPro" id="IPR046362">
    <property type="entry name" value="Zw10/DSL1_C_sf"/>
</dbReference>